<dbReference type="InterPro" id="IPR004839">
    <property type="entry name" value="Aminotransferase_I/II_large"/>
</dbReference>
<proteinExistence type="inferred from homology"/>
<dbReference type="EMBL" id="MSLT01000012">
    <property type="protein sequence ID" value="OUD14605.1"/>
    <property type="molecule type" value="Genomic_DNA"/>
</dbReference>
<comment type="cofactor">
    <cofactor evidence="1">
        <name>pyridoxal 5'-phosphate</name>
        <dbReference type="ChEBI" id="CHEBI:597326"/>
    </cofactor>
</comment>
<evidence type="ECO:0000259" key="7">
    <source>
        <dbReference type="Pfam" id="PF00155"/>
    </source>
</evidence>
<accession>A0A251X9J0</accession>
<dbReference type="AlphaFoldDB" id="A0A251X9J0"/>
<evidence type="ECO:0000256" key="5">
    <source>
        <dbReference type="ARBA" id="ARBA00022679"/>
    </source>
</evidence>
<sequence>MSTTHAPFAQRMNSLQKSFIREILKVTENQHVISFAGGLPNPDFFPAAEMAEVTHELLQREGAQVLQYSTSEGYLPLREWIAQHYQQRDGLDIHADDILILNGSQQGLDLIGKVFLNPQDVALVERPGYLGAIQAFSFYQPRFVGVPLEQDGVDIAALKAGLAHNPKLFYTVPTFQNPSGITYSAEKRHRVAELLGDHPTILVEDDPYNELRFMGEDLLPLRYYRPNNTILLGSFSKMVAPGLRLGWLCAAKPILEKLIIAKQAADLHSNYLAQRVVHRYLQHYDLEAHLQKIRAAYGQQRRLMVSLIEQYFPPEVEYTRPEGGMFLWVTLPSHLSAMDLFELATKHQVAFVPGQAFYVDGGGHNTLRLNFSNASEAKIEEGIKRLAQAIKQLLHEQKNSVATV</sequence>
<dbReference type="SUPFAM" id="SSF53383">
    <property type="entry name" value="PLP-dependent transferases"/>
    <property type="match status" value="1"/>
</dbReference>
<dbReference type="InterPro" id="IPR050859">
    <property type="entry name" value="Class-I_PLP-dep_aminotransf"/>
</dbReference>
<dbReference type="Gene3D" id="3.90.1150.10">
    <property type="entry name" value="Aspartate Aminotransferase, domain 1"/>
    <property type="match status" value="1"/>
</dbReference>
<keyword evidence="6" id="KW-0663">Pyridoxal phosphate</keyword>
<keyword evidence="4 8" id="KW-0032">Aminotransferase</keyword>
<evidence type="ECO:0000256" key="6">
    <source>
        <dbReference type="ARBA" id="ARBA00022898"/>
    </source>
</evidence>
<evidence type="ECO:0000256" key="4">
    <source>
        <dbReference type="ARBA" id="ARBA00022576"/>
    </source>
</evidence>
<comment type="caution">
    <text evidence="8">The sequence shown here is derived from an EMBL/GenBank/DDBJ whole genome shotgun (WGS) entry which is preliminary data.</text>
</comment>
<dbReference type="Pfam" id="PF00155">
    <property type="entry name" value="Aminotran_1_2"/>
    <property type="match status" value="1"/>
</dbReference>
<dbReference type="RefSeq" id="WP_086488383.1">
    <property type="nucleotide sequence ID" value="NZ_MSLT01000012.1"/>
</dbReference>
<dbReference type="GO" id="GO:0030170">
    <property type="term" value="F:pyridoxal phosphate binding"/>
    <property type="evidence" value="ECO:0007669"/>
    <property type="project" value="InterPro"/>
</dbReference>
<dbReference type="Gene3D" id="3.40.640.10">
    <property type="entry name" value="Type I PLP-dependent aspartate aminotransferase-like (Major domain)"/>
    <property type="match status" value="1"/>
</dbReference>
<dbReference type="InterPro" id="IPR015422">
    <property type="entry name" value="PyrdxlP-dep_Trfase_small"/>
</dbReference>
<feature type="domain" description="Aminotransferase class I/classII large" evidence="7">
    <location>
        <begin position="51"/>
        <end position="386"/>
    </location>
</feature>
<evidence type="ECO:0000313" key="8">
    <source>
        <dbReference type="EMBL" id="OUD14605.1"/>
    </source>
</evidence>
<comment type="subunit">
    <text evidence="3">Homodimer.</text>
</comment>
<dbReference type="GO" id="GO:0008483">
    <property type="term" value="F:transaminase activity"/>
    <property type="evidence" value="ECO:0007669"/>
    <property type="project" value="UniProtKB-KW"/>
</dbReference>
<organism evidence="8 9">
    <name type="scientific">Thioflexithrix psekupsensis</name>
    <dbReference type="NCBI Taxonomy" id="1570016"/>
    <lineage>
        <taxon>Bacteria</taxon>
        <taxon>Pseudomonadati</taxon>
        <taxon>Pseudomonadota</taxon>
        <taxon>Gammaproteobacteria</taxon>
        <taxon>Thiotrichales</taxon>
        <taxon>Thioflexithrix</taxon>
    </lineage>
</organism>
<evidence type="ECO:0000313" key="9">
    <source>
        <dbReference type="Proteomes" id="UP000194798"/>
    </source>
</evidence>
<reference evidence="8 9" key="1">
    <citation type="submission" date="2016-12" db="EMBL/GenBank/DDBJ databases">
        <title>Thioflexothrix psekupsii D3 genome sequencing and assembly.</title>
        <authorList>
            <person name="Fomenkov A."/>
            <person name="Vincze T."/>
            <person name="Grabovich M."/>
            <person name="Anton B.P."/>
            <person name="Dubinina G."/>
            <person name="Orlova M."/>
            <person name="Belousova E."/>
            <person name="Roberts R.J."/>
        </authorList>
    </citation>
    <scope>NUCLEOTIDE SEQUENCE [LARGE SCALE GENOMIC DNA]</scope>
    <source>
        <strain evidence="8">D3</strain>
    </source>
</reference>
<dbReference type="GO" id="GO:1901605">
    <property type="term" value="P:alpha-amino acid metabolic process"/>
    <property type="evidence" value="ECO:0007669"/>
    <property type="project" value="TreeGrafter"/>
</dbReference>
<keyword evidence="5 8" id="KW-0808">Transferase</keyword>
<comment type="similarity">
    <text evidence="2">Belongs to the class-I pyridoxal-phosphate-dependent aminotransferase family.</text>
</comment>
<dbReference type="InterPro" id="IPR015424">
    <property type="entry name" value="PyrdxlP-dep_Trfase"/>
</dbReference>
<dbReference type="OrthoDB" id="9804020at2"/>
<dbReference type="FunFam" id="3.40.640.10:FF:000053">
    <property type="entry name" value="Aminotransferase, class I"/>
    <property type="match status" value="1"/>
</dbReference>
<dbReference type="PANTHER" id="PTHR42790">
    <property type="entry name" value="AMINOTRANSFERASE"/>
    <property type="match status" value="1"/>
</dbReference>
<dbReference type="CDD" id="cd00609">
    <property type="entry name" value="AAT_like"/>
    <property type="match status" value="1"/>
</dbReference>
<evidence type="ECO:0000256" key="2">
    <source>
        <dbReference type="ARBA" id="ARBA00007441"/>
    </source>
</evidence>
<dbReference type="PANTHER" id="PTHR42790:SF19">
    <property type="entry name" value="KYNURENINE_ALPHA-AMINOADIPATE AMINOTRANSFERASE, MITOCHONDRIAL"/>
    <property type="match status" value="1"/>
</dbReference>
<dbReference type="Proteomes" id="UP000194798">
    <property type="component" value="Unassembled WGS sequence"/>
</dbReference>
<evidence type="ECO:0000256" key="3">
    <source>
        <dbReference type="ARBA" id="ARBA00011738"/>
    </source>
</evidence>
<keyword evidence="9" id="KW-1185">Reference proteome</keyword>
<gene>
    <name evidence="8" type="ORF">TPSD3_09995</name>
</gene>
<name>A0A251X9J0_9GAMM</name>
<dbReference type="InterPro" id="IPR015421">
    <property type="entry name" value="PyrdxlP-dep_Trfase_major"/>
</dbReference>
<evidence type="ECO:0000256" key="1">
    <source>
        <dbReference type="ARBA" id="ARBA00001933"/>
    </source>
</evidence>
<protein>
    <submittedName>
        <fullName evidence="8">Aspartate aminotransferase</fullName>
    </submittedName>
</protein>